<feature type="chain" id="PRO_5040936288" evidence="2">
    <location>
        <begin position="18"/>
        <end position="113"/>
    </location>
</feature>
<dbReference type="OrthoDB" id="5531053at2759"/>
<feature type="transmembrane region" description="Helical" evidence="1">
    <location>
        <begin position="66"/>
        <end position="85"/>
    </location>
</feature>
<gene>
    <name evidence="3" type="ORF">GGI25_001664</name>
</gene>
<evidence type="ECO:0000256" key="1">
    <source>
        <dbReference type="SAM" id="Phobius"/>
    </source>
</evidence>
<reference evidence="3" key="1">
    <citation type="submission" date="2022-07" db="EMBL/GenBank/DDBJ databases">
        <title>Phylogenomic reconstructions and comparative analyses of Kickxellomycotina fungi.</title>
        <authorList>
            <person name="Reynolds N.K."/>
            <person name="Stajich J.E."/>
            <person name="Barry K."/>
            <person name="Grigoriev I.V."/>
            <person name="Crous P."/>
            <person name="Smith M.E."/>
        </authorList>
    </citation>
    <scope>NUCLEOTIDE SEQUENCE</scope>
    <source>
        <strain evidence="3">NRRL 3115</strain>
    </source>
</reference>
<protein>
    <submittedName>
        <fullName evidence="3">Uncharacterized protein</fullName>
    </submittedName>
</protein>
<comment type="caution">
    <text evidence="3">The sequence shown here is derived from an EMBL/GenBank/DDBJ whole genome shotgun (WGS) entry which is preliminary data.</text>
</comment>
<evidence type="ECO:0000313" key="3">
    <source>
        <dbReference type="EMBL" id="KAJ2679308.1"/>
    </source>
</evidence>
<dbReference type="EMBL" id="JANBTW010000013">
    <property type="protein sequence ID" value="KAJ2679308.1"/>
    <property type="molecule type" value="Genomic_DNA"/>
</dbReference>
<proteinExistence type="predicted"/>
<keyword evidence="1" id="KW-0472">Membrane</keyword>
<sequence length="113" mass="12366">MFKALLALALLFAICSAAPLAHSAPSATNLENTFSGWLSGHESTHALATRISDFIRMQLYRDLYNAIIWLTAGIMIGSLTTYVAFKEQEEDNKDSETHPTFVLSEKAVSTAEA</sequence>
<dbReference type="AlphaFoldDB" id="A0A9W8KZB3"/>
<feature type="signal peptide" evidence="2">
    <location>
        <begin position="1"/>
        <end position="17"/>
    </location>
</feature>
<name>A0A9W8KZB3_9FUNG</name>
<evidence type="ECO:0000313" key="4">
    <source>
        <dbReference type="Proteomes" id="UP001151518"/>
    </source>
</evidence>
<keyword evidence="1" id="KW-0812">Transmembrane</keyword>
<organism evidence="3 4">
    <name type="scientific">Coemansia spiralis</name>
    <dbReference type="NCBI Taxonomy" id="417178"/>
    <lineage>
        <taxon>Eukaryota</taxon>
        <taxon>Fungi</taxon>
        <taxon>Fungi incertae sedis</taxon>
        <taxon>Zoopagomycota</taxon>
        <taxon>Kickxellomycotina</taxon>
        <taxon>Kickxellomycetes</taxon>
        <taxon>Kickxellales</taxon>
        <taxon>Kickxellaceae</taxon>
        <taxon>Coemansia</taxon>
    </lineage>
</organism>
<evidence type="ECO:0000256" key="2">
    <source>
        <dbReference type="SAM" id="SignalP"/>
    </source>
</evidence>
<accession>A0A9W8KZB3</accession>
<keyword evidence="1" id="KW-1133">Transmembrane helix</keyword>
<keyword evidence="2" id="KW-0732">Signal</keyword>
<dbReference type="Proteomes" id="UP001151518">
    <property type="component" value="Unassembled WGS sequence"/>
</dbReference>